<evidence type="ECO:0000256" key="2">
    <source>
        <dbReference type="SAM" id="Phobius"/>
    </source>
</evidence>
<feature type="compositionally biased region" description="Pro residues" evidence="1">
    <location>
        <begin position="34"/>
        <end position="44"/>
    </location>
</feature>
<reference evidence="3" key="1">
    <citation type="submission" date="2023-02" db="EMBL/GenBank/DDBJ databases">
        <title>Kitasatospora phosalacinea NBRC 14362.</title>
        <authorList>
            <person name="Ichikawa N."/>
            <person name="Sato H."/>
            <person name="Tonouchi N."/>
        </authorList>
    </citation>
    <scope>NUCLEOTIDE SEQUENCE</scope>
    <source>
        <strain evidence="3">NBRC 14362</strain>
    </source>
</reference>
<gene>
    <name evidence="3" type="ORF">Kpho01_32670</name>
</gene>
<dbReference type="EMBL" id="BSRX01000017">
    <property type="protein sequence ID" value="GLW55256.1"/>
    <property type="molecule type" value="Genomic_DNA"/>
</dbReference>
<keyword evidence="2" id="KW-0812">Transmembrane</keyword>
<evidence type="ECO:0000313" key="4">
    <source>
        <dbReference type="Proteomes" id="UP001165143"/>
    </source>
</evidence>
<dbReference type="OrthoDB" id="4350222at2"/>
<keyword evidence="2" id="KW-1133">Transmembrane helix</keyword>
<organism evidence="3 4">
    <name type="scientific">Kitasatospora phosalacinea</name>
    <dbReference type="NCBI Taxonomy" id="2065"/>
    <lineage>
        <taxon>Bacteria</taxon>
        <taxon>Bacillati</taxon>
        <taxon>Actinomycetota</taxon>
        <taxon>Actinomycetes</taxon>
        <taxon>Kitasatosporales</taxon>
        <taxon>Streptomycetaceae</taxon>
        <taxon>Kitasatospora</taxon>
    </lineage>
</organism>
<feature type="transmembrane region" description="Helical" evidence="2">
    <location>
        <begin position="206"/>
        <end position="224"/>
    </location>
</feature>
<dbReference type="Proteomes" id="UP001165143">
    <property type="component" value="Unassembled WGS sequence"/>
</dbReference>
<sequence length="274" mass="27724">MAGGSWWREDGAAADGADGGESVYLPRQAVDSPAPAPAPTPAPAPAVGAERPRPPAMSSPAEVEKAFAYSEDPDGPEFGAGQPGWTVTYDDLPEPEPAPAPEPEPEPEPEPGPEAAPEPAAAPGRERPGLGRTVLAVLFGTPKAAPEAAPAPAPAAAGGARKPAPLLLLGAALLLGGAATGTLLAMLLGWAAAYLSQGWTDLMKKFAVLGIPLITVTGLTVWNWGREKGRWGTALSPGTDAGAVTWAAAPGVLRIAAVLSALFVLAVTLRRRKG</sequence>
<evidence type="ECO:0000256" key="1">
    <source>
        <dbReference type="SAM" id="MobiDB-lite"/>
    </source>
</evidence>
<dbReference type="RefSeq" id="WP_158715002.1">
    <property type="nucleotide sequence ID" value="NZ_BSRX01000017.1"/>
</dbReference>
<comment type="caution">
    <text evidence="3">The sequence shown here is derived from an EMBL/GenBank/DDBJ whole genome shotgun (WGS) entry which is preliminary data.</text>
</comment>
<feature type="region of interest" description="Disordered" evidence="1">
    <location>
        <begin position="1"/>
        <end position="128"/>
    </location>
</feature>
<feature type="transmembrane region" description="Helical" evidence="2">
    <location>
        <begin position="166"/>
        <end position="194"/>
    </location>
</feature>
<keyword evidence="2" id="KW-0472">Membrane</keyword>
<evidence type="ECO:0000313" key="3">
    <source>
        <dbReference type="EMBL" id="GLW55256.1"/>
    </source>
</evidence>
<protein>
    <submittedName>
        <fullName evidence="3">Uncharacterized protein</fullName>
    </submittedName>
</protein>
<dbReference type="AlphaFoldDB" id="A0A9W6UMA6"/>
<accession>A0A9W6UMA6</accession>
<name>A0A9W6UMA6_9ACTN</name>
<proteinExistence type="predicted"/>
<feature type="transmembrane region" description="Helical" evidence="2">
    <location>
        <begin position="244"/>
        <end position="269"/>
    </location>
</feature>